<dbReference type="InterPro" id="IPR011545">
    <property type="entry name" value="DEAD/DEAH_box_helicase_dom"/>
</dbReference>
<gene>
    <name evidence="12" type="ORF">OP10G_3802</name>
</gene>
<dbReference type="PROSITE" id="PS51192">
    <property type="entry name" value="HELICASE_ATP_BIND_1"/>
    <property type="match status" value="1"/>
</dbReference>
<dbReference type="Pfam" id="PF00270">
    <property type="entry name" value="DEAD"/>
    <property type="match status" value="1"/>
</dbReference>
<dbReference type="InterPro" id="IPR000629">
    <property type="entry name" value="RNA-helicase_DEAD-box_CS"/>
</dbReference>
<dbReference type="InterPro" id="IPR014014">
    <property type="entry name" value="RNA_helicase_DEAD_Q_motif"/>
</dbReference>
<evidence type="ECO:0000259" key="9">
    <source>
        <dbReference type="PROSITE" id="PS51192"/>
    </source>
</evidence>
<dbReference type="PROSITE" id="PS00039">
    <property type="entry name" value="DEAD_ATP_HELICASE"/>
    <property type="match status" value="1"/>
</dbReference>
<organism evidence="12 13">
    <name type="scientific">Fimbriimonas ginsengisoli Gsoil 348</name>
    <dbReference type="NCBI Taxonomy" id="661478"/>
    <lineage>
        <taxon>Bacteria</taxon>
        <taxon>Bacillati</taxon>
        <taxon>Armatimonadota</taxon>
        <taxon>Fimbriimonadia</taxon>
        <taxon>Fimbriimonadales</taxon>
        <taxon>Fimbriimonadaceae</taxon>
        <taxon>Fimbriimonas</taxon>
    </lineage>
</organism>
<evidence type="ECO:0000256" key="2">
    <source>
        <dbReference type="ARBA" id="ARBA00022801"/>
    </source>
</evidence>
<dbReference type="HOGENOM" id="CLU_003041_28_3_0"/>
<keyword evidence="13" id="KW-1185">Reference proteome</keyword>
<dbReference type="InterPro" id="IPR050079">
    <property type="entry name" value="DEAD_box_RNA_helicase"/>
</dbReference>
<dbReference type="AlphaFoldDB" id="A0A068NWN0"/>
<dbReference type="InterPro" id="IPR027417">
    <property type="entry name" value="P-loop_NTPase"/>
</dbReference>
<dbReference type="PROSITE" id="PS51194">
    <property type="entry name" value="HELICASE_CTER"/>
    <property type="match status" value="1"/>
</dbReference>
<dbReference type="SUPFAM" id="SSF52540">
    <property type="entry name" value="P-loop containing nucleoside triphosphate hydrolases"/>
    <property type="match status" value="1"/>
</dbReference>
<sequence>MTAKTTESTTSFADLGLSARTLTAVTREGFTQPTPIQQAAIPAGLSGRDVIGIAQTGTGKTLAFGLPMLERVLNDGVGLVLAPTRELALQIEETLRRVGSSFGIRTAVLIGGAPMGRQISLLRSRPHVIIATPGRLLDHLTQNTIRLDQVSVAVLDEADRMLDMGFLPAIRKILLRVPAKRQTMLFSATMPPEIAKLANEFQQNAIRVEVAPAGTTAELVDQELHLVPQIDKLSFLEKLLGDNSGTILVFARTRHGAKKVAKQVRLMGHSAAELHSDRTLAQRKAALEGFKHGTYRVLVATDIAARGIDVKQISVVVNFDLPDQPEDYIHRIGRTGRAGETGRAITIATPEQVGEVRRIERLIGRHLLPSSVRPAESAHGHFGANRGPSNRFPRPRAPQAQRRTPQTARR</sequence>
<dbReference type="InterPro" id="IPR044742">
    <property type="entry name" value="DEAD/DEAH_RhlB"/>
</dbReference>
<dbReference type="Pfam" id="PF00271">
    <property type="entry name" value="Helicase_C"/>
    <property type="match status" value="1"/>
</dbReference>
<evidence type="ECO:0000256" key="7">
    <source>
        <dbReference type="RuleBase" id="RU000492"/>
    </source>
</evidence>
<evidence type="ECO:0000256" key="1">
    <source>
        <dbReference type="ARBA" id="ARBA00022741"/>
    </source>
</evidence>
<name>A0A068NWN0_FIMGI</name>
<feature type="domain" description="Helicase C-terminal" evidence="10">
    <location>
        <begin position="231"/>
        <end position="380"/>
    </location>
</feature>
<comment type="similarity">
    <text evidence="5 7">Belongs to the DEAD box helicase family.</text>
</comment>
<feature type="compositionally biased region" description="Low complexity" evidence="8">
    <location>
        <begin position="397"/>
        <end position="410"/>
    </location>
</feature>
<dbReference type="CDD" id="cd18787">
    <property type="entry name" value="SF2_C_DEAD"/>
    <property type="match status" value="1"/>
</dbReference>
<dbReference type="InterPro" id="IPR001650">
    <property type="entry name" value="Helicase_C-like"/>
</dbReference>
<dbReference type="RefSeq" id="WP_025228909.1">
    <property type="nucleotide sequence ID" value="NZ_CP007139.1"/>
</dbReference>
<evidence type="ECO:0000256" key="8">
    <source>
        <dbReference type="SAM" id="MobiDB-lite"/>
    </source>
</evidence>
<evidence type="ECO:0000256" key="5">
    <source>
        <dbReference type="ARBA" id="ARBA00038437"/>
    </source>
</evidence>
<keyword evidence="3 7" id="KW-0347">Helicase</keyword>
<dbReference type="GO" id="GO:0003724">
    <property type="term" value="F:RNA helicase activity"/>
    <property type="evidence" value="ECO:0007669"/>
    <property type="project" value="InterPro"/>
</dbReference>
<feature type="domain" description="DEAD-box RNA helicase Q" evidence="11">
    <location>
        <begin position="10"/>
        <end position="38"/>
    </location>
</feature>
<proteinExistence type="inferred from homology"/>
<dbReference type="CDD" id="cd00268">
    <property type="entry name" value="DEADc"/>
    <property type="match status" value="1"/>
</dbReference>
<dbReference type="GO" id="GO:0003676">
    <property type="term" value="F:nucleic acid binding"/>
    <property type="evidence" value="ECO:0007669"/>
    <property type="project" value="InterPro"/>
</dbReference>
<protein>
    <submittedName>
        <fullName evidence="12">ATP-dependent RNA helicase RhlE</fullName>
    </submittedName>
</protein>
<dbReference type="EMBL" id="CP007139">
    <property type="protein sequence ID" value="AIE87170.1"/>
    <property type="molecule type" value="Genomic_DNA"/>
</dbReference>
<evidence type="ECO:0000256" key="3">
    <source>
        <dbReference type="ARBA" id="ARBA00022806"/>
    </source>
</evidence>
<feature type="domain" description="Helicase ATP-binding" evidence="9">
    <location>
        <begin position="41"/>
        <end position="208"/>
    </location>
</feature>
<dbReference type="Proteomes" id="UP000027982">
    <property type="component" value="Chromosome"/>
</dbReference>
<dbReference type="STRING" id="661478.OP10G_3802"/>
<dbReference type="GO" id="GO:0016787">
    <property type="term" value="F:hydrolase activity"/>
    <property type="evidence" value="ECO:0007669"/>
    <property type="project" value="UniProtKB-KW"/>
</dbReference>
<reference evidence="12 13" key="1">
    <citation type="journal article" date="2014" name="PLoS ONE">
        <title>The first complete genome sequence of the class fimbriimonadia in the phylum armatimonadetes.</title>
        <authorList>
            <person name="Hu Z.Y."/>
            <person name="Wang Y.Z."/>
            <person name="Im W.T."/>
            <person name="Wang S.Y."/>
            <person name="Zhao G.P."/>
            <person name="Zheng H.J."/>
            <person name="Quan Z.X."/>
        </authorList>
    </citation>
    <scope>NUCLEOTIDE SEQUENCE [LARGE SCALE GENOMIC DNA]</scope>
    <source>
        <strain evidence="12">Gsoil 348</strain>
    </source>
</reference>
<evidence type="ECO:0000256" key="4">
    <source>
        <dbReference type="ARBA" id="ARBA00022840"/>
    </source>
</evidence>
<dbReference type="eggNOG" id="COG0513">
    <property type="taxonomic scope" value="Bacteria"/>
</dbReference>
<evidence type="ECO:0000259" key="10">
    <source>
        <dbReference type="PROSITE" id="PS51194"/>
    </source>
</evidence>
<feature type="short sequence motif" description="Q motif" evidence="6">
    <location>
        <begin position="10"/>
        <end position="38"/>
    </location>
</feature>
<dbReference type="SMART" id="SM00487">
    <property type="entry name" value="DEXDc"/>
    <property type="match status" value="1"/>
</dbReference>
<dbReference type="PANTHER" id="PTHR47959:SF13">
    <property type="entry name" value="ATP-DEPENDENT RNA HELICASE RHLE"/>
    <property type="match status" value="1"/>
</dbReference>
<keyword evidence="1 7" id="KW-0547">Nucleotide-binding</keyword>
<dbReference type="Gene3D" id="3.40.50.300">
    <property type="entry name" value="P-loop containing nucleotide triphosphate hydrolases"/>
    <property type="match status" value="2"/>
</dbReference>
<evidence type="ECO:0000313" key="12">
    <source>
        <dbReference type="EMBL" id="AIE87170.1"/>
    </source>
</evidence>
<feature type="region of interest" description="Disordered" evidence="8">
    <location>
        <begin position="372"/>
        <end position="410"/>
    </location>
</feature>
<dbReference type="PROSITE" id="PS51195">
    <property type="entry name" value="Q_MOTIF"/>
    <property type="match status" value="1"/>
</dbReference>
<dbReference type="GO" id="GO:0005829">
    <property type="term" value="C:cytosol"/>
    <property type="evidence" value="ECO:0007669"/>
    <property type="project" value="TreeGrafter"/>
</dbReference>
<evidence type="ECO:0000256" key="6">
    <source>
        <dbReference type="PROSITE-ProRule" id="PRU00552"/>
    </source>
</evidence>
<evidence type="ECO:0000259" key="11">
    <source>
        <dbReference type="PROSITE" id="PS51195"/>
    </source>
</evidence>
<accession>A0A068NWN0</accession>
<dbReference type="GO" id="GO:0005524">
    <property type="term" value="F:ATP binding"/>
    <property type="evidence" value="ECO:0007669"/>
    <property type="project" value="UniProtKB-KW"/>
</dbReference>
<dbReference type="InterPro" id="IPR014001">
    <property type="entry name" value="Helicase_ATP-bd"/>
</dbReference>
<evidence type="ECO:0000313" key="13">
    <source>
        <dbReference type="Proteomes" id="UP000027982"/>
    </source>
</evidence>
<dbReference type="SMART" id="SM00490">
    <property type="entry name" value="HELICc"/>
    <property type="match status" value="1"/>
</dbReference>
<keyword evidence="4 7" id="KW-0067">ATP-binding</keyword>
<dbReference type="OrthoDB" id="9805696at2"/>
<dbReference type="KEGG" id="fgi:OP10G_3802"/>
<keyword evidence="2 7" id="KW-0378">Hydrolase</keyword>
<dbReference type="PANTHER" id="PTHR47959">
    <property type="entry name" value="ATP-DEPENDENT RNA HELICASE RHLE-RELATED"/>
    <property type="match status" value="1"/>
</dbReference>